<organism evidence="4 5">
    <name type="scientific">Colwellia psychrerythraea</name>
    <name type="common">Vibrio psychroerythus</name>
    <dbReference type="NCBI Taxonomy" id="28229"/>
    <lineage>
        <taxon>Bacteria</taxon>
        <taxon>Pseudomonadati</taxon>
        <taxon>Pseudomonadota</taxon>
        <taxon>Gammaproteobacteria</taxon>
        <taxon>Alteromonadales</taxon>
        <taxon>Colwelliaceae</taxon>
        <taxon>Colwellia</taxon>
    </lineage>
</organism>
<keyword evidence="1" id="KW-0472">Membrane</keyword>
<dbReference type="Gene3D" id="3.55.50.30">
    <property type="match status" value="1"/>
</dbReference>
<dbReference type="PANTHER" id="PTHR30273">
    <property type="entry name" value="PERIPLASMIC SIGNAL SENSOR AND SIGMA FACTOR ACTIVATOR FECR-RELATED"/>
    <property type="match status" value="1"/>
</dbReference>
<evidence type="ECO:0000313" key="5">
    <source>
        <dbReference type="Proteomes" id="UP000029843"/>
    </source>
</evidence>
<sequence length="359" mass="40317">MKNKIIPIFTDNVMKEEASVWLAKLDRGLTDNEEVLLKDWLSQSEKRREYFVKLAKQWDVLSVLSLLSDVVPYNKQKTNLNFRHVMMAASVFFLLLLNMPSLDINRFFDTNGTASTSVVDPTLFSRTYETAVGEKSTINLPDLSVLTLNTDSIVEVKYTQKNRFLLLKKGELFIDVAHNKQRELIVSAGEKSFVAVGTAFNVSYLDKSKLELIVTEGKVLIAEKTAASNATRKVDNRVIKSIGVVAGEKVLLKSNEKLMVAAIQKVNIKDSLDSSLSWRAGKLVFKGETLDNVIAEVSRYSNVQIELVGDEIKKIRIGGRFRTGDVDGLLNVLTEQFDIEISKMNNSKIKLYLTAKKLT</sequence>
<dbReference type="Proteomes" id="UP000029843">
    <property type="component" value="Unassembled WGS sequence"/>
</dbReference>
<dbReference type="AlphaFoldDB" id="A0A099KE47"/>
<dbReference type="InterPro" id="IPR006860">
    <property type="entry name" value="FecR"/>
</dbReference>
<accession>A0A099KE47</accession>
<name>A0A099KE47_COLPS</name>
<dbReference type="PIRSF" id="PIRSF018266">
    <property type="entry name" value="FecR"/>
    <property type="match status" value="1"/>
</dbReference>
<dbReference type="GO" id="GO:0016989">
    <property type="term" value="F:sigma factor antagonist activity"/>
    <property type="evidence" value="ECO:0007669"/>
    <property type="project" value="TreeGrafter"/>
</dbReference>
<dbReference type="PANTHER" id="PTHR30273:SF2">
    <property type="entry name" value="PROTEIN FECR"/>
    <property type="match status" value="1"/>
</dbReference>
<dbReference type="InterPro" id="IPR012373">
    <property type="entry name" value="Ferrdict_sens_TM"/>
</dbReference>
<evidence type="ECO:0000256" key="1">
    <source>
        <dbReference type="SAM" id="Phobius"/>
    </source>
</evidence>
<feature type="domain" description="FecR protein" evidence="2">
    <location>
        <begin position="127"/>
        <end position="219"/>
    </location>
</feature>
<evidence type="ECO:0000259" key="3">
    <source>
        <dbReference type="Pfam" id="PF16344"/>
    </source>
</evidence>
<dbReference type="PATRIC" id="fig|28229.4.peg.3478"/>
<keyword evidence="1" id="KW-0812">Transmembrane</keyword>
<proteinExistence type="predicted"/>
<evidence type="ECO:0000259" key="2">
    <source>
        <dbReference type="Pfam" id="PF04773"/>
    </source>
</evidence>
<dbReference type="RefSeq" id="WP_033095123.1">
    <property type="nucleotide sequence ID" value="NZ_JQED01000047.1"/>
</dbReference>
<gene>
    <name evidence="4" type="ORF">ND2E_4138</name>
</gene>
<feature type="domain" description="Protein FecR C-terminal" evidence="3">
    <location>
        <begin position="282"/>
        <end position="349"/>
    </location>
</feature>
<dbReference type="Pfam" id="PF04773">
    <property type="entry name" value="FecR"/>
    <property type="match status" value="1"/>
</dbReference>
<keyword evidence="1" id="KW-1133">Transmembrane helix</keyword>
<dbReference type="EMBL" id="JQED01000047">
    <property type="protein sequence ID" value="KGJ88302.1"/>
    <property type="molecule type" value="Genomic_DNA"/>
</dbReference>
<dbReference type="Pfam" id="PF16344">
    <property type="entry name" value="FecR_C"/>
    <property type="match status" value="1"/>
</dbReference>
<comment type="caution">
    <text evidence="4">The sequence shown here is derived from an EMBL/GenBank/DDBJ whole genome shotgun (WGS) entry which is preliminary data.</text>
</comment>
<evidence type="ECO:0000313" key="4">
    <source>
        <dbReference type="EMBL" id="KGJ88302.1"/>
    </source>
</evidence>
<dbReference type="InterPro" id="IPR032508">
    <property type="entry name" value="FecR_C"/>
</dbReference>
<reference evidence="4 5" key="1">
    <citation type="submission" date="2014-08" db="EMBL/GenBank/DDBJ databases">
        <title>Genomic and Phenotypic Diversity of Colwellia psychrerythraea strains from Disparate Marine Basins.</title>
        <authorList>
            <person name="Techtmann S.M."/>
            <person name="Stelling S.C."/>
            <person name="Utturkar S.M."/>
            <person name="Alshibli N."/>
            <person name="Harris A."/>
            <person name="Brown S.D."/>
            <person name="Hazen T.C."/>
        </authorList>
    </citation>
    <scope>NUCLEOTIDE SEQUENCE [LARGE SCALE GENOMIC DNA]</scope>
    <source>
        <strain evidence="4 5">ND2E</strain>
    </source>
</reference>
<dbReference type="Gene3D" id="2.60.120.1440">
    <property type="match status" value="1"/>
</dbReference>
<protein>
    <submittedName>
        <fullName evidence="4">Anti-FecI sigma factor, FecR</fullName>
    </submittedName>
</protein>
<feature type="transmembrane region" description="Helical" evidence="1">
    <location>
        <begin position="85"/>
        <end position="102"/>
    </location>
</feature>
<dbReference type="OrthoDB" id="9771237at2"/>